<reference evidence="2 3" key="1">
    <citation type="journal article" date="2021" name="BMC Genomics">
        <title>Datura genome reveals duplications of psychoactive alkaloid biosynthetic genes and high mutation rate following tissue culture.</title>
        <authorList>
            <person name="Rajewski A."/>
            <person name="Carter-House D."/>
            <person name="Stajich J."/>
            <person name="Litt A."/>
        </authorList>
    </citation>
    <scope>NUCLEOTIDE SEQUENCE [LARGE SCALE GENOMIC DNA]</scope>
    <source>
        <strain evidence="2">AR-01</strain>
    </source>
</reference>
<sequence>MDLLGSTHRRRPSMLLNIGLMRTALWLSSQPSEMCRVGHVFEEPLDDDKATVLMVGVDYLYMDEDNDATTGIMQVDGDDDEDEDQDYNIKNDA</sequence>
<evidence type="ECO:0000313" key="3">
    <source>
        <dbReference type="Proteomes" id="UP000823775"/>
    </source>
</evidence>
<dbReference type="Proteomes" id="UP000823775">
    <property type="component" value="Unassembled WGS sequence"/>
</dbReference>
<keyword evidence="3" id="KW-1185">Reference proteome</keyword>
<feature type="region of interest" description="Disordered" evidence="1">
    <location>
        <begin position="70"/>
        <end position="93"/>
    </location>
</feature>
<evidence type="ECO:0000313" key="2">
    <source>
        <dbReference type="EMBL" id="MCD9637834.1"/>
    </source>
</evidence>
<proteinExistence type="predicted"/>
<feature type="compositionally biased region" description="Acidic residues" evidence="1">
    <location>
        <begin position="76"/>
        <end position="86"/>
    </location>
</feature>
<comment type="caution">
    <text evidence="2">The sequence shown here is derived from an EMBL/GenBank/DDBJ whole genome shotgun (WGS) entry which is preliminary data.</text>
</comment>
<evidence type="ECO:0000256" key="1">
    <source>
        <dbReference type="SAM" id="MobiDB-lite"/>
    </source>
</evidence>
<organism evidence="2 3">
    <name type="scientific">Datura stramonium</name>
    <name type="common">Jimsonweed</name>
    <name type="synonym">Common thornapple</name>
    <dbReference type="NCBI Taxonomy" id="4076"/>
    <lineage>
        <taxon>Eukaryota</taxon>
        <taxon>Viridiplantae</taxon>
        <taxon>Streptophyta</taxon>
        <taxon>Embryophyta</taxon>
        <taxon>Tracheophyta</taxon>
        <taxon>Spermatophyta</taxon>
        <taxon>Magnoliopsida</taxon>
        <taxon>eudicotyledons</taxon>
        <taxon>Gunneridae</taxon>
        <taxon>Pentapetalae</taxon>
        <taxon>asterids</taxon>
        <taxon>lamiids</taxon>
        <taxon>Solanales</taxon>
        <taxon>Solanaceae</taxon>
        <taxon>Solanoideae</taxon>
        <taxon>Datureae</taxon>
        <taxon>Datura</taxon>
    </lineage>
</organism>
<accession>A0ABS8UTQ3</accession>
<dbReference type="EMBL" id="JACEIK010002567">
    <property type="protein sequence ID" value="MCD9637834.1"/>
    <property type="molecule type" value="Genomic_DNA"/>
</dbReference>
<gene>
    <name evidence="2" type="ORF">HAX54_021341</name>
</gene>
<protein>
    <submittedName>
        <fullName evidence="2">Uncharacterized protein</fullName>
    </submittedName>
</protein>
<name>A0ABS8UTQ3_DATST</name>